<comment type="caution">
    <text evidence="1">The sequence shown here is derived from an EMBL/GenBank/DDBJ whole genome shotgun (WGS) entry which is preliminary data.</text>
</comment>
<accession>A0A2P8F4M1</accession>
<reference evidence="1 2" key="1">
    <citation type="submission" date="2018-03" db="EMBL/GenBank/DDBJ databases">
        <title>Genomic Encyclopedia of Archaeal and Bacterial Type Strains, Phase II (KMG-II): from individual species to whole genera.</title>
        <authorList>
            <person name="Goeker M."/>
        </authorList>
    </citation>
    <scope>NUCLEOTIDE SEQUENCE [LARGE SCALE GENOMIC DNA]</scope>
    <source>
        <strain evidence="1 2">DSM 17586</strain>
    </source>
</reference>
<gene>
    <name evidence="1" type="ORF">CLV44_10166</name>
</gene>
<organism evidence="1 2">
    <name type="scientific">Marinobacterium halophilum</name>
    <dbReference type="NCBI Taxonomy" id="267374"/>
    <lineage>
        <taxon>Bacteria</taxon>
        <taxon>Pseudomonadati</taxon>
        <taxon>Pseudomonadota</taxon>
        <taxon>Gammaproteobacteria</taxon>
        <taxon>Oceanospirillales</taxon>
        <taxon>Oceanospirillaceae</taxon>
        <taxon>Marinobacterium</taxon>
    </lineage>
</organism>
<dbReference type="RefSeq" id="WP_146139964.1">
    <property type="nucleotide sequence ID" value="NZ_PYGI01000001.1"/>
</dbReference>
<dbReference type="OrthoDB" id="6402201at2"/>
<keyword evidence="2" id="KW-1185">Reference proteome</keyword>
<name>A0A2P8F4M1_9GAMM</name>
<evidence type="ECO:0000313" key="2">
    <source>
        <dbReference type="Proteomes" id="UP000242133"/>
    </source>
</evidence>
<proteinExistence type="predicted"/>
<dbReference type="Proteomes" id="UP000242133">
    <property type="component" value="Unassembled WGS sequence"/>
</dbReference>
<protein>
    <submittedName>
        <fullName evidence="1">Uncharacterized protein</fullName>
    </submittedName>
</protein>
<sequence>MHFMDPFPARCEFCQYLAYYPLEPLKAEKAGCLSCGKVLRKAARSMRHTLREHGIEIWRHALVFELMLKADVDLDLVSDEEFDNATTLSAVIALLQQGASAMTPREVLDFEMLDYLRTTLDEAQLLSLDLKALARLAYPEDPEPYDMF</sequence>
<dbReference type="AlphaFoldDB" id="A0A2P8F4M1"/>
<evidence type="ECO:0000313" key="1">
    <source>
        <dbReference type="EMBL" id="PSL16668.1"/>
    </source>
</evidence>
<dbReference type="EMBL" id="PYGI01000001">
    <property type="protein sequence ID" value="PSL16668.1"/>
    <property type="molecule type" value="Genomic_DNA"/>
</dbReference>